<dbReference type="SUPFAM" id="SSF52096">
    <property type="entry name" value="ClpP/crotonase"/>
    <property type="match status" value="1"/>
</dbReference>
<accession>A0A1X6MXT3</accession>
<feature type="signal peptide" evidence="1">
    <location>
        <begin position="1"/>
        <end position="22"/>
    </location>
</feature>
<keyword evidence="1" id="KW-0732">Signal</keyword>
<evidence type="ECO:0000256" key="1">
    <source>
        <dbReference type="SAM" id="SignalP"/>
    </source>
</evidence>
<proteinExistence type="predicted"/>
<dbReference type="STRING" id="670580.A0A1X6MXT3"/>
<gene>
    <name evidence="2" type="ORF">POSPLADRAFT_1146526</name>
</gene>
<dbReference type="PANTHER" id="PTHR37049">
    <property type="entry name" value="PEPTIDASE S41 FAMILY PROTEIN"/>
    <property type="match status" value="1"/>
</dbReference>
<feature type="chain" id="PRO_5010858583" description="Tail specific protease domain-containing protein" evidence="1">
    <location>
        <begin position="23"/>
        <end position="668"/>
    </location>
</feature>
<evidence type="ECO:0000313" key="3">
    <source>
        <dbReference type="Proteomes" id="UP000194127"/>
    </source>
</evidence>
<name>A0A1X6MXT3_9APHY</name>
<dbReference type="InterPro" id="IPR052766">
    <property type="entry name" value="S41A_metabolite_peptidase"/>
</dbReference>
<protein>
    <recommendedName>
        <fullName evidence="4">Tail specific protease domain-containing protein</fullName>
    </recommendedName>
</protein>
<dbReference type="OrthoDB" id="27214at2759"/>
<organism evidence="2 3">
    <name type="scientific">Postia placenta MAD-698-R-SB12</name>
    <dbReference type="NCBI Taxonomy" id="670580"/>
    <lineage>
        <taxon>Eukaryota</taxon>
        <taxon>Fungi</taxon>
        <taxon>Dikarya</taxon>
        <taxon>Basidiomycota</taxon>
        <taxon>Agaricomycotina</taxon>
        <taxon>Agaricomycetes</taxon>
        <taxon>Polyporales</taxon>
        <taxon>Adustoporiaceae</taxon>
        <taxon>Rhodonia</taxon>
    </lineage>
</organism>
<dbReference type="AlphaFoldDB" id="A0A1X6MXT3"/>
<dbReference type="InterPro" id="IPR029045">
    <property type="entry name" value="ClpP/crotonase-like_dom_sf"/>
</dbReference>
<keyword evidence="3" id="KW-1185">Reference proteome</keyword>
<reference evidence="2 3" key="1">
    <citation type="submission" date="2017-04" db="EMBL/GenBank/DDBJ databases">
        <title>Genome Sequence of the Model Brown-Rot Fungus Postia placenta SB12.</title>
        <authorList>
            <consortium name="DOE Joint Genome Institute"/>
            <person name="Gaskell J."/>
            <person name="Kersten P."/>
            <person name="Larrondo L.F."/>
            <person name="Canessa P."/>
            <person name="Martinez D."/>
            <person name="Hibbett D."/>
            <person name="Schmoll M."/>
            <person name="Kubicek C.P."/>
            <person name="Martinez A.T."/>
            <person name="Yadav J."/>
            <person name="Master E."/>
            <person name="Magnuson J.K."/>
            <person name="James T."/>
            <person name="Yaver D."/>
            <person name="Berka R."/>
            <person name="Labutti K."/>
            <person name="Lipzen A."/>
            <person name="Aerts A."/>
            <person name="Barry K."/>
            <person name="Henrissat B."/>
            <person name="Blanchette R."/>
            <person name="Grigoriev I."/>
            <person name="Cullen D."/>
        </authorList>
    </citation>
    <scope>NUCLEOTIDE SEQUENCE [LARGE SCALE GENOMIC DNA]</scope>
    <source>
        <strain evidence="2 3">MAD-698-R-SB12</strain>
    </source>
</reference>
<dbReference type="EMBL" id="KZ110599">
    <property type="protein sequence ID" value="OSX61159.1"/>
    <property type="molecule type" value="Genomic_DNA"/>
</dbReference>
<evidence type="ECO:0008006" key="4">
    <source>
        <dbReference type="Google" id="ProtNLM"/>
    </source>
</evidence>
<dbReference type="Gene3D" id="3.90.226.10">
    <property type="entry name" value="2-enoyl-CoA Hydratase, Chain A, domain 1"/>
    <property type="match status" value="1"/>
</dbReference>
<dbReference type="RefSeq" id="XP_024337953.1">
    <property type="nucleotide sequence ID" value="XM_024485944.1"/>
</dbReference>
<dbReference type="GeneID" id="36330893"/>
<sequence>MLHWPSGVVAYSLLALVAVSNASSLDPCAAIANKTWIAPQDVRACFTSLPVQSEIKSNIIEVINKTLAFHTSVNYQKQAPPPFADDVHEDVLGDLARISSQEYASDFDLHIDISRAVKRLNDGHCVYYSLCYDSLFTSFLPTPLVLLTDIDGSQHVHITPEAFNVSSAEFGDEIDVWQNALPDKLKGKLSSLSGAEVLLIDGEDPWVAAHANSLITGSYQGYGTRLNSFFSSYRRADDGWVYMMGNFAQQSLPLVDSVNLTIRRQDSDESENITLPYRSRVSPGAKPWTDSVSFRGNNCVATEYTNGIDLYAEPSLFALPPGPQQPFALPRRPRRHLVNELLDATPQQDVELPPELTPSSPLNGSAGVAQFYMLNDTETGVLVLGSFAESAFDVLQESLLVGLLELRERGANRLIVDVTNNGGGYICIAHWLHRIIAGPKDTTIPQAGLQTVTRAGPLAQLIVEEIVKGADPDGLSLYNPLSWEFANNTPFPATLNWLRLPVEKVINGQADAFSQILGDECQPFEMDPPAEALFDPKKVAIINNGRCASSCSLFSITMAKGEGSKTVFVGGKAGVQQQYCGIVGGQSTRFSQVDTEIKSARLKNHTLAPPDFKTNSVQGITWRLGMGLDDPSEPEEWQNHPADVNLPLTIDIVNNPLAIWELVAKSVL</sequence>
<dbReference type="Proteomes" id="UP000194127">
    <property type="component" value="Unassembled WGS sequence"/>
</dbReference>
<dbReference type="PANTHER" id="PTHR37049:SF4">
    <property type="entry name" value="RHODANESE DOMAIN-CONTAINING PROTEIN"/>
    <property type="match status" value="1"/>
</dbReference>
<evidence type="ECO:0000313" key="2">
    <source>
        <dbReference type="EMBL" id="OSX61159.1"/>
    </source>
</evidence>